<feature type="domain" description="RNA polymerase sigma-70 region 2" evidence="6">
    <location>
        <begin position="38"/>
        <end position="99"/>
    </location>
</feature>
<dbReference type="InterPro" id="IPR007627">
    <property type="entry name" value="RNA_pol_sigma70_r2"/>
</dbReference>
<keyword evidence="3" id="KW-0731">Sigma factor</keyword>
<evidence type="ECO:0000256" key="1">
    <source>
        <dbReference type="ARBA" id="ARBA00010641"/>
    </source>
</evidence>
<evidence type="ECO:0000256" key="5">
    <source>
        <dbReference type="ARBA" id="ARBA00023163"/>
    </source>
</evidence>
<protein>
    <submittedName>
        <fullName evidence="8">RNA polymerase sigma-70 factor, ECF subfamily</fullName>
    </submittedName>
</protein>
<evidence type="ECO:0000259" key="6">
    <source>
        <dbReference type="Pfam" id="PF04542"/>
    </source>
</evidence>
<dbReference type="Pfam" id="PF08281">
    <property type="entry name" value="Sigma70_r4_2"/>
    <property type="match status" value="1"/>
</dbReference>
<accession>A0A1H6I0H7</accession>
<dbReference type="GO" id="GO:0006352">
    <property type="term" value="P:DNA-templated transcription initiation"/>
    <property type="evidence" value="ECO:0007669"/>
    <property type="project" value="InterPro"/>
</dbReference>
<dbReference type="GO" id="GO:0003677">
    <property type="term" value="F:DNA binding"/>
    <property type="evidence" value="ECO:0007669"/>
    <property type="project" value="UniProtKB-KW"/>
</dbReference>
<dbReference type="InterPro" id="IPR013325">
    <property type="entry name" value="RNA_pol_sigma_r2"/>
</dbReference>
<keyword evidence="9" id="KW-1185">Reference proteome</keyword>
<dbReference type="InterPro" id="IPR013324">
    <property type="entry name" value="RNA_pol_sigma_r3/r4-like"/>
</dbReference>
<dbReference type="CDD" id="cd06171">
    <property type="entry name" value="Sigma70_r4"/>
    <property type="match status" value="1"/>
</dbReference>
<feature type="domain" description="RNA polymerase sigma factor 70 region 4 type 2" evidence="7">
    <location>
        <begin position="127"/>
        <end position="178"/>
    </location>
</feature>
<dbReference type="InterPro" id="IPR014284">
    <property type="entry name" value="RNA_pol_sigma-70_dom"/>
</dbReference>
<name>A0A1H6I0H7_MAGFU</name>
<dbReference type="PANTHER" id="PTHR43133">
    <property type="entry name" value="RNA POLYMERASE ECF-TYPE SIGMA FACTO"/>
    <property type="match status" value="1"/>
</dbReference>
<evidence type="ECO:0000313" key="8">
    <source>
        <dbReference type="EMBL" id="SEH41526.1"/>
    </source>
</evidence>
<proteinExistence type="inferred from homology"/>
<dbReference type="NCBIfam" id="TIGR02937">
    <property type="entry name" value="sigma70-ECF"/>
    <property type="match status" value="1"/>
</dbReference>
<sequence length="198" mass="22271">MHVHNCAPARPGNNAASNDETLLERMKLDDDAGAYRLLVERHVNNAYALALRLLCKSSAAEDVTQDALIKAWTHRHDWEPGRTRFSIWLYRIVVNRCADLQHRPASADVNVIPEPTDVIQCRHVFPRLETALGELPVQHRTALTLTYFDHLTSADVAEVMGTTESTVESWLSCARSHLREVLRGSEADMHAALGFRPK</sequence>
<dbReference type="InterPro" id="IPR013249">
    <property type="entry name" value="RNA_pol_sigma70_r4_t2"/>
</dbReference>
<gene>
    <name evidence="8" type="ORF">SAMN04244559_02214</name>
</gene>
<dbReference type="GO" id="GO:0016987">
    <property type="term" value="F:sigma factor activity"/>
    <property type="evidence" value="ECO:0007669"/>
    <property type="project" value="UniProtKB-KW"/>
</dbReference>
<comment type="similarity">
    <text evidence="1">Belongs to the sigma-70 factor family. ECF subfamily.</text>
</comment>
<keyword evidence="2" id="KW-0805">Transcription regulation</keyword>
<evidence type="ECO:0000313" key="9">
    <source>
        <dbReference type="Proteomes" id="UP000182983"/>
    </source>
</evidence>
<evidence type="ECO:0000259" key="7">
    <source>
        <dbReference type="Pfam" id="PF08281"/>
    </source>
</evidence>
<dbReference type="InterPro" id="IPR039425">
    <property type="entry name" value="RNA_pol_sigma-70-like"/>
</dbReference>
<dbReference type="Gene3D" id="1.10.1740.10">
    <property type="match status" value="1"/>
</dbReference>
<dbReference type="EMBL" id="FNWO01000008">
    <property type="protein sequence ID" value="SEH41526.1"/>
    <property type="molecule type" value="Genomic_DNA"/>
</dbReference>
<dbReference type="SUPFAM" id="SSF88946">
    <property type="entry name" value="Sigma2 domain of RNA polymerase sigma factors"/>
    <property type="match status" value="1"/>
</dbReference>
<dbReference type="OrthoDB" id="9780326at2"/>
<keyword evidence="4" id="KW-0238">DNA-binding</keyword>
<dbReference type="Gene3D" id="1.10.10.10">
    <property type="entry name" value="Winged helix-like DNA-binding domain superfamily/Winged helix DNA-binding domain"/>
    <property type="match status" value="1"/>
</dbReference>
<keyword evidence="5" id="KW-0804">Transcription</keyword>
<organism evidence="8 9">
    <name type="scientific">Magnetospirillum fulvum</name>
    <name type="common">Rhodospirillum fulvum</name>
    <dbReference type="NCBI Taxonomy" id="1082"/>
    <lineage>
        <taxon>Bacteria</taxon>
        <taxon>Pseudomonadati</taxon>
        <taxon>Pseudomonadota</taxon>
        <taxon>Alphaproteobacteria</taxon>
        <taxon>Rhodospirillales</taxon>
        <taxon>Rhodospirillaceae</taxon>
        <taxon>Magnetospirillum</taxon>
    </lineage>
</organism>
<dbReference type="Proteomes" id="UP000182983">
    <property type="component" value="Unassembled WGS sequence"/>
</dbReference>
<evidence type="ECO:0000256" key="3">
    <source>
        <dbReference type="ARBA" id="ARBA00023082"/>
    </source>
</evidence>
<reference evidence="9" key="1">
    <citation type="submission" date="2016-10" db="EMBL/GenBank/DDBJ databases">
        <authorList>
            <person name="Varghese N."/>
            <person name="Submissions S."/>
        </authorList>
    </citation>
    <scope>NUCLEOTIDE SEQUENCE [LARGE SCALE GENOMIC DNA]</scope>
    <source>
        <strain evidence="9">DSM 13234</strain>
    </source>
</reference>
<dbReference type="AlphaFoldDB" id="A0A1H6I0H7"/>
<evidence type="ECO:0000256" key="4">
    <source>
        <dbReference type="ARBA" id="ARBA00023125"/>
    </source>
</evidence>
<dbReference type="Pfam" id="PF04542">
    <property type="entry name" value="Sigma70_r2"/>
    <property type="match status" value="1"/>
</dbReference>
<dbReference type="InterPro" id="IPR036388">
    <property type="entry name" value="WH-like_DNA-bd_sf"/>
</dbReference>
<dbReference type="SUPFAM" id="SSF88659">
    <property type="entry name" value="Sigma3 and sigma4 domains of RNA polymerase sigma factors"/>
    <property type="match status" value="1"/>
</dbReference>
<evidence type="ECO:0000256" key="2">
    <source>
        <dbReference type="ARBA" id="ARBA00023015"/>
    </source>
</evidence>
<dbReference type="PANTHER" id="PTHR43133:SF8">
    <property type="entry name" value="RNA POLYMERASE SIGMA FACTOR HI_1459-RELATED"/>
    <property type="match status" value="1"/>
</dbReference>